<dbReference type="SUPFAM" id="SSF55315">
    <property type="entry name" value="L30e-like"/>
    <property type="match status" value="1"/>
</dbReference>
<evidence type="ECO:0000256" key="1">
    <source>
        <dbReference type="SAM" id="MobiDB-lite"/>
    </source>
</evidence>
<dbReference type="RefSeq" id="WP_370878032.1">
    <property type="nucleotide sequence ID" value="NZ_JAUSWH010000004.1"/>
</dbReference>
<dbReference type="NCBIfam" id="NF006622">
    <property type="entry name" value="PRK09190.1"/>
    <property type="match status" value="1"/>
</dbReference>
<sequence>MASHDASRADAPVTADGAERPPREKGKGGQIDRTCIVTREEGTPETLIRFVAGPDGSVVPDLKRQLPGRGCWVSLSRAAVDKAVAKNLFARALKAGVKPDRELGALVDGLLVQQLAGMMHMARKAGQFVTGSTKVDLAIRSGEALMVFHAAGAAADGVRKLDQARKAWHLGMETEAEIPALRPFSEREMDELMGENAFIHACALAGQAGEGVVKRATLLETYRGQMPRPEGGAGRTQQ</sequence>
<name>A0ABU0IBE5_9HYPH</name>
<dbReference type="Pfam" id="PF04296">
    <property type="entry name" value="YlxR"/>
    <property type="match status" value="1"/>
</dbReference>
<keyword evidence="4" id="KW-1185">Reference proteome</keyword>
<evidence type="ECO:0000259" key="2">
    <source>
        <dbReference type="Pfam" id="PF04296"/>
    </source>
</evidence>
<reference evidence="3 4" key="1">
    <citation type="submission" date="2023-07" db="EMBL/GenBank/DDBJ databases">
        <title>Genomic Encyclopedia of Type Strains, Phase IV (KMG-IV): sequencing the most valuable type-strain genomes for metagenomic binning, comparative biology and taxonomic classification.</title>
        <authorList>
            <person name="Goeker M."/>
        </authorList>
    </citation>
    <scope>NUCLEOTIDE SEQUENCE [LARGE SCALE GENOMIC DNA]</scope>
    <source>
        <strain evidence="3 4">DSM 100301</strain>
    </source>
</reference>
<gene>
    <name evidence="3" type="ORF">QO005_001887</name>
</gene>
<protein>
    <submittedName>
        <fullName evidence="3">RNA-binding protein YlxR (DUF448 family)</fullName>
    </submittedName>
</protein>
<dbReference type="InterPro" id="IPR007393">
    <property type="entry name" value="YlxR_dom"/>
</dbReference>
<dbReference type="PANTHER" id="PTHR34215:SF1">
    <property type="entry name" value="YLXR DOMAIN-CONTAINING PROTEIN"/>
    <property type="match status" value="1"/>
</dbReference>
<dbReference type="Gene3D" id="3.30.1230.10">
    <property type="entry name" value="YlxR-like"/>
    <property type="match status" value="1"/>
</dbReference>
<dbReference type="InterPro" id="IPR037465">
    <property type="entry name" value="YlxR"/>
</dbReference>
<evidence type="ECO:0000313" key="4">
    <source>
        <dbReference type="Proteomes" id="UP001235269"/>
    </source>
</evidence>
<feature type="compositionally biased region" description="Basic and acidic residues" evidence="1">
    <location>
        <begin position="17"/>
        <end position="27"/>
    </location>
</feature>
<comment type="caution">
    <text evidence="3">The sequence shown here is derived from an EMBL/GenBank/DDBJ whole genome shotgun (WGS) entry which is preliminary data.</text>
</comment>
<dbReference type="InterPro" id="IPR035931">
    <property type="entry name" value="YlxR-like_sf"/>
</dbReference>
<dbReference type="Gene3D" id="3.30.1330.30">
    <property type="match status" value="1"/>
</dbReference>
<dbReference type="InterPro" id="IPR029064">
    <property type="entry name" value="Ribosomal_eL30-like_sf"/>
</dbReference>
<evidence type="ECO:0000313" key="3">
    <source>
        <dbReference type="EMBL" id="MDQ0455553.1"/>
    </source>
</evidence>
<dbReference type="Proteomes" id="UP001235269">
    <property type="component" value="Unassembled WGS sequence"/>
</dbReference>
<proteinExistence type="predicted"/>
<dbReference type="CDD" id="cd00279">
    <property type="entry name" value="YlxR"/>
    <property type="match status" value="1"/>
</dbReference>
<dbReference type="EMBL" id="JAUSWH010000004">
    <property type="protein sequence ID" value="MDQ0455553.1"/>
    <property type="molecule type" value="Genomic_DNA"/>
</dbReference>
<dbReference type="SUPFAM" id="SSF64376">
    <property type="entry name" value="YlxR-like"/>
    <property type="match status" value="1"/>
</dbReference>
<feature type="region of interest" description="Disordered" evidence="1">
    <location>
        <begin position="1"/>
        <end position="31"/>
    </location>
</feature>
<accession>A0ABU0IBE5</accession>
<feature type="domain" description="YlxR" evidence="2">
    <location>
        <begin position="33"/>
        <end position="99"/>
    </location>
</feature>
<dbReference type="PANTHER" id="PTHR34215">
    <property type="entry name" value="BLL0784 PROTEIN"/>
    <property type="match status" value="1"/>
</dbReference>
<organism evidence="3 4">
    <name type="scientific">Rhizobium paknamense</name>
    <dbReference type="NCBI Taxonomy" id="1206817"/>
    <lineage>
        <taxon>Bacteria</taxon>
        <taxon>Pseudomonadati</taxon>
        <taxon>Pseudomonadota</taxon>
        <taxon>Alphaproteobacteria</taxon>
        <taxon>Hyphomicrobiales</taxon>
        <taxon>Rhizobiaceae</taxon>
        <taxon>Rhizobium/Agrobacterium group</taxon>
        <taxon>Rhizobium</taxon>
    </lineage>
</organism>